<name>A0A6J1V9C5_9SAUR</name>
<accession>A0A6J1V9C5</accession>
<dbReference type="GO" id="GO:0007166">
    <property type="term" value="P:cell surface receptor signaling pathway"/>
    <property type="evidence" value="ECO:0007669"/>
    <property type="project" value="TreeGrafter"/>
</dbReference>
<sequence>MAEGINMDSVLPFASEVDEEEISLRDDGVLTSLCLICASLVHVVSPERDGSVNTAIHQTFNLASHLKGNSSILLETYLRHQGSPFTDKDFHIQGLNYDGVPVAAISFLEWRILSDLDRLDKNYKAYSIISEFLQLVWDDQFELNPTKDGLLNMLKYTQMQVQGLVNNLTIIISALRAPPSPVTDPLTLELVKTNTFEKKVRGYVVCSTYKQWIDRTVRDFNLLVKKYPL</sequence>
<dbReference type="KEGG" id="nss:113422514"/>
<evidence type="ECO:0000313" key="5">
    <source>
        <dbReference type="Proteomes" id="UP000504612"/>
    </source>
</evidence>
<proteinExistence type="inferred from homology"/>
<comment type="subcellular location">
    <subcellularLocation>
        <location evidence="1">Secreted</location>
    </subcellularLocation>
</comment>
<reference evidence="6" key="1">
    <citation type="submission" date="2025-08" db="UniProtKB">
        <authorList>
            <consortium name="RefSeq"/>
        </authorList>
    </citation>
    <scope>IDENTIFICATION</scope>
</reference>
<dbReference type="SUPFAM" id="SSF47266">
    <property type="entry name" value="4-helical cytokines"/>
    <property type="match status" value="1"/>
</dbReference>
<dbReference type="Gene3D" id="1.20.1250.10">
    <property type="match status" value="1"/>
</dbReference>
<dbReference type="Pfam" id="PF06875">
    <property type="entry name" value="PRF"/>
    <property type="match status" value="1"/>
</dbReference>
<dbReference type="GeneID" id="113422514"/>
<evidence type="ECO:0000313" key="6">
    <source>
        <dbReference type="RefSeq" id="XP_026539300.1"/>
    </source>
</evidence>
<keyword evidence="4" id="KW-0964">Secreted</keyword>
<evidence type="ECO:0000256" key="4">
    <source>
        <dbReference type="ARBA" id="ARBA00022525"/>
    </source>
</evidence>
<dbReference type="GO" id="GO:0005125">
    <property type="term" value="F:cytokine activity"/>
    <property type="evidence" value="ECO:0007669"/>
    <property type="project" value="UniProtKB-KW"/>
</dbReference>
<evidence type="ECO:0000256" key="1">
    <source>
        <dbReference type="ARBA" id="ARBA00004613"/>
    </source>
</evidence>
<organism evidence="5 6">
    <name type="scientific">Notechis scutatus</name>
    <name type="common">mainland tiger snake</name>
    <dbReference type="NCBI Taxonomy" id="8663"/>
    <lineage>
        <taxon>Eukaryota</taxon>
        <taxon>Metazoa</taxon>
        <taxon>Chordata</taxon>
        <taxon>Craniata</taxon>
        <taxon>Vertebrata</taxon>
        <taxon>Euteleostomi</taxon>
        <taxon>Lepidosauria</taxon>
        <taxon>Squamata</taxon>
        <taxon>Bifurcata</taxon>
        <taxon>Unidentata</taxon>
        <taxon>Episquamata</taxon>
        <taxon>Toxicofera</taxon>
        <taxon>Serpentes</taxon>
        <taxon>Colubroidea</taxon>
        <taxon>Elapidae</taxon>
        <taxon>Hydrophiinae</taxon>
        <taxon>Notechis</taxon>
    </lineage>
</organism>
<dbReference type="Proteomes" id="UP000504612">
    <property type="component" value="Unplaced"/>
</dbReference>
<dbReference type="RefSeq" id="XP_026539300.1">
    <property type="nucleotide sequence ID" value="XM_026683515.1"/>
</dbReference>
<comment type="similarity">
    <text evidence="2">Belongs to the IL-6 superfamily.</text>
</comment>
<evidence type="ECO:0000256" key="2">
    <source>
        <dbReference type="ARBA" id="ARBA00007432"/>
    </source>
</evidence>
<dbReference type="PANTHER" id="PTHR21353">
    <property type="match status" value="1"/>
</dbReference>
<gene>
    <name evidence="6" type="primary">LOC113422514</name>
</gene>
<protein>
    <submittedName>
        <fullName evidence="6">Cardiotrophin-2-like</fullName>
    </submittedName>
</protein>
<dbReference type="InterPro" id="IPR009079">
    <property type="entry name" value="4_helix_cytokine-like_core"/>
</dbReference>
<dbReference type="InterPro" id="IPR010681">
    <property type="entry name" value="PRF/CT"/>
</dbReference>
<keyword evidence="5" id="KW-1185">Reference proteome</keyword>
<dbReference type="GO" id="GO:0005615">
    <property type="term" value="C:extracellular space"/>
    <property type="evidence" value="ECO:0007669"/>
    <property type="project" value="UniProtKB-KW"/>
</dbReference>
<dbReference type="AlphaFoldDB" id="A0A6J1V9C5"/>
<evidence type="ECO:0000256" key="3">
    <source>
        <dbReference type="ARBA" id="ARBA00022514"/>
    </source>
</evidence>
<keyword evidence="3" id="KW-0202">Cytokine</keyword>
<dbReference type="PANTHER" id="PTHR21353:SF8">
    <property type="entry name" value="CARDIOTROPHIN-2"/>
    <property type="match status" value="1"/>
</dbReference>